<accession>A0A327X675</accession>
<proteinExistence type="predicted"/>
<dbReference type="AlphaFoldDB" id="A0A327X675"/>
<evidence type="ECO:0000313" key="1">
    <source>
        <dbReference type="EMBL" id="RAK00613.1"/>
    </source>
</evidence>
<name>A0A327X675_9GAMM</name>
<dbReference type="Proteomes" id="UP000249203">
    <property type="component" value="Unassembled WGS sequence"/>
</dbReference>
<dbReference type="RefSeq" id="WP_111568412.1">
    <property type="nucleotide sequence ID" value="NZ_PIPK01000003.1"/>
</dbReference>
<protein>
    <submittedName>
        <fullName evidence="1">Uncharacterized protein</fullName>
    </submittedName>
</protein>
<reference evidence="1 3" key="2">
    <citation type="submission" date="2018-06" db="EMBL/GenBank/DDBJ databases">
        <title>Genomic Encyclopedia of Type Strains, Phase III (KMG-III): the genomes of soil and plant-associated and newly described type strains.</title>
        <authorList>
            <person name="Whitman W."/>
        </authorList>
    </citation>
    <scope>NUCLEOTIDE SEQUENCE [LARGE SCALE GENOMIC DNA]</scope>
    <source>
        <strain evidence="1 3">CGMCC 1.15366</strain>
    </source>
</reference>
<comment type="caution">
    <text evidence="1">The sequence shown here is derived from an EMBL/GenBank/DDBJ whole genome shotgun (WGS) entry which is preliminary data.</text>
</comment>
<evidence type="ECO:0000313" key="3">
    <source>
        <dbReference type="Proteomes" id="UP000249203"/>
    </source>
</evidence>
<evidence type="ECO:0000313" key="4">
    <source>
        <dbReference type="Proteomes" id="UP000287865"/>
    </source>
</evidence>
<dbReference type="EMBL" id="PIPK01000003">
    <property type="protein sequence ID" value="RUO27375.1"/>
    <property type="molecule type" value="Genomic_DNA"/>
</dbReference>
<gene>
    <name evidence="1" type="ORF">B0I24_10238</name>
    <name evidence="2" type="ORF">CWE07_05385</name>
</gene>
<sequence length="532" mass="59406">MQGQPWFAVIAMVTVLGWANVAAAEQEVSMQQQLTYLDSAPYEIEYTTPYFSRLHDYPDLAAMLRAYRDNLLALASSANMQCFRVREPFALPIEHRLTMQHITMADGTQLQMPDVMAGRRQTDALRARNDGFCFHQPLSDAAKPPQSVTAELSARVPEQLLTFEFNRDDVGSTHTQHGYAVTLVAMGAHSYGVQVKTRGEGGNDQSGYTLVGEAQASNQRWLRQRTAQTYASGDSARETTHAFAFHGAVEHARVRLMVYASKGDEHGASVVQTVDIPFHGELAQTTEFESINALPTIDVAGPVLNHRPEVRAEASDLDAARMATAIEIRRRQLSPQSDPAIRHPEQLFLHYPSVQSDVFIGIFERFSAQGVANSVKFFDASGELIQPATDLSEIVRFNVSRLEFAPRELAQPPARLQATVTVRTAPEMQQQAYARDALPPGVSMSANRIVIDYAVFQPEEMQDVSARRVDRRNQVFAKDSEGRYLAEIGLLTQIRQGAEPVDVYYFYGEPQWFAIWYQGELKDVEFVLDSAL</sequence>
<organism evidence="1 3">
    <name type="scientific">Aliidiomarina maris</name>
    <dbReference type="NCBI Taxonomy" id="531312"/>
    <lineage>
        <taxon>Bacteria</taxon>
        <taxon>Pseudomonadati</taxon>
        <taxon>Pseudomonadota</taxon>
        <taxon>Gammaproteobacteria</taxon>
        <taxon>Alteromonadales</taxon>
        <taxon>Idiomarinaceae</taxon>
        <taxon>Aliidiomarina</taxon>
    </lineage>
</organism>
<keyword evidence="4" id="KW-1185">Reference proteome</keyword>
<dbReference type="Proteomes" id="UP000287865">
    <property type="component" value="Unassembled WGS sequence"/>
</dbReference>
<evidence type="ECO:0000313" key="2">
    <source>
        <dbReference type="EMBL" id="RUO27375.1"/>
    </source>
</evidence>
<reference evidence="2 4" key="1">
    <citation type="journal article" date="2018" name="Front. Microbiol.">
        <title>Genome-Based Analysis Reveals the Taxonomy and Diversity of the Family Idiomarinaceae.</title>
        <authorList>
            <person name="Liu Y."/>
            <person name="Lai Q."/>
            <person name="Shao Z."/>
        </authorList>
    </citation>
    <scope>NUCLEOTIDE SEQUENCE [LARGE SCALE GENOMIC DNA]</scope>
    <source>
        <strain evidence="2 4">CF12-14</strain>
    </source>
</reference>
<dbReference type="EMBL" id="QLMD01000002">
    <property type="protein sequence ID" value="RAK00613.1"/>
    <property type="molecule type" value="Genomic_DNA"/>
</dbReference>
<dbReference type="OrthoDB" id="6978320at2"/>